<evidence type="ECO:0000313" key="3">
    <source>
        <dbReference type="EMBL" id="MEV0710231.1"/>
    </source>
</evidence>
<gene>
    <name evidence="3" type="ORF">AB0I48_21925</name>
</gene>
<dbReference type="InterPro" id="IPR013094">
    <property type="entry name" value="AB_hydrolase_3"/>
</dbReference>
<dbReference type="Pfam" id="PF07859">
    <property type="entry name" value="Abhydrolase_3"/>
    <property type="match status" value="1"/>
</dbReference>
<dbReference type="GO" id="GO:0016787">
    <property type="term" value="F:hydrolase activity"/>
    <property type="evidence" value="ECO:0007669"/>
    <property type="project" value="UniProtKB-KW"/>
</dbReference>
<dbReference type="PANTHER" id="PTHR48081">
    <property type="entry name" value="AB HYDROLASE SUPERFAMILY PROTEIN C4A8.06C"/>
    <property type="match status" value="1"/>
</dbReference>
<comment type="caution">
    <text evidence="3">The sequence shown here is derived from an EMBL/GenBank/DDBJ whole genome shotgun (WGS) entry which is preliminary data.</text>
</comment>
<reference evidence="3 4" key="1">
    <citation type="submission" date="2024-06" db="EMBL/GenBank/DDBJ databases">
        <title>The Natural Products Discovery Center: Release of the First 8490 Sequenced Strains for Exploring Actinobacteria Biosynthetic Diversity.</title>
        <authorList>
            <person name="Kalkreuter E."/>
            <person name="Kautsar S.A."/>
            <person name="Yang D."/>
            <person name="Bader C.D."/>
            <person name="Teijaro C.N."/>
            <person name="Fluegel L."/>
            <person name="Davis C.M."/>
            <person name="Simpson J.R."/>
            <person name="Lauterbach L."/>
            <person name="Steele A.D."/>
            <person name="Gui C."/>
            <person name="Meng S."/>
            <person name="Li G."/>
            <person name="Viehrig K."/>
            <person name="Ye F."/>
            <person name="Su P."/>
            <person name="Kiefer A.F."/>
            <person name="Nichols A."/>
            <person name="Cepeda A.J."/>
            <person name="Yan W."/>
            <person name="Fan B."/>
            <person name="Jiang Y."/>
            <person name="Adhikari A."/>
            <person name="Zheng C.-J."/>
            <person name="Schuster L."/>
            <person name="Cowan T.M."/>
            <person name="Smanski M.J."/>
            <person name="Chevrette M.G."/>
            <person name="De Carvalho L.P.S."/>
            <person name="Shen B."/>
        </authorList>
    </citation>
    <scope>NUCLEOTIDE SEQUENCE [LARGE SCALE GENOMIC DNA]</scope>
    <source>
        <strain evidence="3 4">NPDC050403</strain>
    </source>
</reference>
<sequence length="299" mass="33213">MTGDRIHPELRRRARFLPRQPVSPRTLPIIRRLHNATGDGRDRDIEIVELDNNVQVRVHRPAQTTDPTPALLWIHGGGYVIGRAQQDDALCRRFADTLGIVVAAVDYRLAPEYPYPQPLHDCFDALRWLADRREVDSTRLAIGGASAGGGLAAALALHTRDHGPVVPALQLLLYPMLDDRTVPRPEVADHYRLWSDRSNRWAWDCYLRDADRELAVPARRQDLSGVAPAWIGVGTCDLFHDESLDYAERLRDAGVDCSLEVVPGAFHAFDLVAPKAPISQAFFSSQSARLSAALGTAVR</sequence>
<dbReference type="SUPFAM" id="SSF53474">
    <property type="entry name" value="alpha/beta-Hydrolases"/>
    <property type="match status" value="1"/>
</dbReference>
<organism evidence="3 4">
    <name type="scientific">Nocardia aurea</name>
    <dbReference type="NCBI Taxonomy" id="2144174"/>
    <lineage>
        <taxon>Bacteria</taxon>
        <taxon>Bacillati</taxon>
        <taxon>Actinomycetota</taxon>
        <taxon>Actinomycetes</taxon>
        <taxon>Mycobacteriales</taxon>
        <taxon>Nocardiaceae</taxon>
        <taxon>Nocardia</taxon>
    </lineage>
</organism>
<accession>A0ABV3FXU2</accession>
<dbReference type="RefSeq" id="WP_357786020.1">
    <property type="nucleotide sequence ID" value="NZ_JBFAKC010000010.1"/>
</dbReference>
<dbReference type="PANTHER" id="PTHR48081:SF8">
    <property type="entry name" value="ALPHA_BETA HYDROLASE FOLD-3 DOMAIN-CONTAINING PROTEIN-RELATED"/>
    <property type="match status" value="1"/>
</dbReference>
<dbReference type="InterPro" id="IPR029058">
    <property type="entry name" value="AB_hydrolase_fold"/>
</dbReference>
<dbReference type="Gene3D" id="3.40.50.1820">
    <property type="entry name" value="alpha/beta hydrolase"/>
    <property type="match status" value="1"/>
</dbReference>
<evidence type="ECO:0000256" key="1">
    <source>
        <dbReference type="ARBA" id="ARBA00022801"/>
    </source>
</evidence>
<protein>
    <submittedName>
        <fullName evidence="3">Alpha/beta hydrolase</fullName>
    </submittedName>
</protein>
<evidence type="ECO:0000313" key="4">
    <source>
        <dbReference type="Proteomes" id="UP001551695"/>
    </source>
</evidence>
<dbReference type="EMBL" id="JBFAKC010000010">
    <property type="protein sequence ID" value="MEV0710231.1"/>
    <property type="molecule type" value="Genomic_DNA"/>
</dbReference>
<proteinExistence type="predicted"/>
<name>A0ABV3FXU2_9NOCA</name>
<dbReference type="InterPro" id="IPR050300">
    <property type="entry name" value="GDXG_lipolytic_enzyme"/>
</dbReference>
<dbReference type="Proteomes" id="UP001551695">
    <property type="component" value="Unassembled WGS sequence"/>
</dbReference>
<evidence type="ECO:0000259" key="2">
    <source>
        <dbReference type="Pfam" id="PF07859"/>
    </source>
</evidence>
<keyword evidence="4" id="KW-1185">Reference proteome</keyword>
<keyword evidence="1 3" id="KW-0378">Hydrolase</keyword>
<feature type="domain" description="Alpha/beta hydrolase fold-3" evidence="2">
    <location>
        <begin position="71"/>
        <end position="269"/>
    </location>
</feature>